<keyword evidence="4" id="KW-0175">Coiled coil</keyword>
<dbReference type="Proteomes" id="UP000438182">
    <property type="component" value="Unassembled WGS sequence"/>
</dbReference>
<dbReference type="PANTHER" id="PTHR24421:SF62">
    <property type="entry name" value="SENSORY TRANSDUCTION HISTIDINE KINASE"/>
    <property type="match status" value="1"/>
</dbReference>
<dbReference type="Gene3D" id="1.20.5.1930">
    <property type="match status" value="1"/>
</dbReference>
<dbReference type="RefSeq" id="WP_160425119.1">
    <property type="nucleotide sequence ID" value="NZ_WSTA01000049.1"/>
</dbReference>
<dbReference type="PROSITE" id="PS50109">
    <property type="entry name" value="HIS_KIN"/>
    <property type="match status" value="1"/>
</dbReference>
<keyword evidence="9" id="KW-1185">Reference proteome</keyword>
<evidence type="ECO:0000313" key="8">
    <source>
        <dbReference type="EMBL" id="MWB99144.1"/>
    </source>
</evidence>
<keyword evidence="6" id="KW-0812">Transmembrane</keyword>
<comment type="caution">
    <text evidence="8">The sequence shown here is derived from an EMBL/GenBank/DDBJ whole genome shotgun (WGS) entry which is preliminary data.</text>
</comment>
<dbReference type="Pfam" id="PF07730">
    <property type="entry name" value="HisKA_3"/>
    <property type="match status" value="1"/>
</dbReference>
<evidence type="ECO:0000259" key="7">
    <source>
        <dbReference type="PROSITE" id="PS50109"/>
    </source>
</evidence>
<reference evidence="8 9" key="1">
    <citation type="submission" date="2019-12" db="EMBL/GenBank/DDBJ databases">
        <authorList>
            <person name="Kim Y.S."/>
        </authorList>
    </citation>
    <scope>NUCLEOTIDE SEQUENCE [LARGE SCALE GENOMIC DNA]</scope>
    <source>
        <strain evidence="8 9">MMS17-SY077</strain>
    </source>
</reference>
<feature type="transmembrane region" description="Helical" evidence="6">
    <location>
        <begin position="15"/>
        <end position="34"/>
    </location>
</feature>
<evidence type="ECO:0000256" key="3">
    <source>
        <dbReference type="ARBA" id="ARBA00023012"/>
    </source>
</evidence>
<feature type="domain" description="Histidine kinase" evidence="7">
    <location>
        <begin position="299"/>
        <end position="394"/>
    </location>
</feature>
<feature type="transmembrane region" description="Helical" evidence="6">
    <location>
        <begin position="114"/>
        <end position="134"/>
    </location>
</feature>
<evidence type="ECO:0000256" key="5">
    <source>
        <dbReference type="SAM" id="MobiDB-lite"/>
    </source>
</evidence>
<sequence>MAHLAPTPVFVGLRAGLHVLVVGLTAFVGARALLSGSYDTVAVLVCAAVFLATYVAGGLVVGGAPLSGRFGGLVWLAAVTLEWVVLVWLIPDAAYLAFPLFFLDLHLLGGRTGIAAVAATAVVSVIALGLHGGWTVGGVVGPLIGAAVAVMIGLGYQALAREAAERERLLAELAAARGRLAATEREAGILAERARLAREIHDTVAQGLSSIQLLLHAAERADPDGPGVEHVRLARETAAAGLADTRRFIRELTPPNLDDDGLGGALRRLAATHWAPQGLAVHVRVSDAVPLPMHLQAALLRIAQGAIANVVQHAEATNAEIVLTVEGDRVRFVVADDGRGFETGAAADASSAGRTDSFGLQAARERIEQLGGTLQVDSAPGRGTTVAVELALDPVGPAAGDGPDAPVGTDGSGARA</sequence>
<evidence type="ECO:0000313" key="9">
    <source>
        <dbReference type="Proteomes" id="UP000438182"/>
    </source>
</evidence>
<dbReference type="InterPro" id="IPR011712">
    <property type="entry name" value="Sig_transdc_His_kin_sub3_dim/P"/>
</dbReference>
<protein>
    <submittedName>
        <fullName evidence="8">Sensor histidine kinase</fullName>
    </submittedName>
</protein>
<feature type="transmembrane region" description="Helical" evidence="6">
    <location>
        <begin position="41"/>
        <end position="61"/>
    </location>
</feature>
<dbReference type="GO" id="GO:0016020">
    <property type="term" value="C:membrane"/>
    <property type="evidence" value="ECO:0007669"/>
    <property type="project" value="InterPro"/>
</dbReference>
<proteinExistence type="predicted"/>
<feature type="region of interest" description="Disordered" evidence="5">
    <location>
        <begin position="394"/>
        <end position="416"/>
    </location>
</feature>
<accession>A0A6I4P6B3</accession>
<name>A0A6I4P6B3_9MICO</name>
<dbReference type="InterPro" id="IPR017205">
    <property type="entry name" value="Sig_transdc_His_kinase_ChrS"/>
</dbReference>
<dbReference type="InterPro" id="IPR036890">
    <property type="entry name" value="HATPase_C_sf"/>
</dbReference>
<dbReference type="PIRSF" id="PIRSF037434">
    <property type="entry name" value="STHK_ChrS"/>
    <property type="match status" value="1"/>
</dbReference>
<keyword evidence="1" id="KW-0808">Transferase</keyword>
<dbReference type="GO" id="GO:0000155">
    <property type="term" value="F:phosphorelay sensor kinase activity"/>
    <property type="evidence" value="ECO:0007669"/>
    <property type="project" value="InterPro"/>
</dbReference>
<evidence type="ECO:0000256" key="6">
    <source>
        <dbReference type="SAM" id="Phobius"/>
    </source>
</evidence>
<dbReference type="PANTHER" id="PTHR24421">
    <property type="entry name" value="NITRATE/NITRITE SENSOR PROTEIN NARX-RELATED"/>
    <property type="match status" value="1"/>
</dbReference>
<keyword evidence="6" id="KW-0472">Membrane</keyword>
<feature type="coiled-coil region" evidence="4">
    <location>
        <begin position="156"/>
        <end position="186"/>
    </location>
</feature>
<dbReference type="InterPro" id="IPR050482">
    <property type="entry name" value="Sensor_HK_TwoCompSys"/>
</dbReference>
<keyword evidence="6" id="KW-1133">Transmembrane helix</keyword>
<dbReference type="Pfam" id="PF02518">
    <property type="entry name" value="HATPase_c"/>
    <property type="match status" value="1"/>
</dbReference>
<dbReference type="Gene3D" id="3.30.565.10">
    <property type="entry name" value="Histidine kinase-like ATPase, C-terminal domain"/>
    <property type="match status" value="1"/>
</dbReference>
<dbReference type="AlphaFoldDB" id="A0A6I4P6B3"/>
<dbReference type="CDD" id="cd16917">
    <property type="entry name" value="HATPase_UhpB-NarQ-NarX-like"/>
    <property type="match status" value="1"/>
</dbReference>
<dbReference type="SMART" id="SM00387">
    <property type="entry name" value="HATPase_c"/>
    <property type="match status" value="1"/>
</dbReference>
<evidence type="ECO:0000256" key="4">
    <source>
        <dbReference type="SAM" id="Coils"/>
    </source>
</evidence>
<dbReference type="EMBL" id="WSTA01000049">
    <property type="protein sequence ID" value="MWB99144.1"/>
    <property type="molecule type" value="Genomic_DNA"/>
</dbReference>
<feature type="transmembrane region" description="Helical" evidence="6">
    <location>
        <begin position="73"/>
        <end position="102"/>
    </location>
</feature>
<feature type="transmembrane region" description="Helical" evidence="6">
    <location>
        <begin position="140"/>
        <end position="159"/>
    </location>
</feature>
<organism evidence="8 9">
    <name type="scientific">Agromyces seonyuensis</name>
    <dbReference type="NCBI Taxonomy" id="2662446"/>
    <lineage>
        <taxon>Bacteria</taxon>
        <taxon>Bacillati</taxon>
        <taxon>Actinomycetota</taxon>
        <taxon>Actinomycetes</taxon>
        <taxon>Micrococcales</taxon>
        <taxon>Microbacteriaceae</taxon>
        <taxon>Agromyces</taxon>
    </lineage>
</organism>
<keyword evidence="2 8" id="KW-0418">Kinase</keyword>
<evidence type="ECO:0000256" key="1">
    <source>
        <dbReference type="ARBA" id="ARBA00022679"/>
    </source>
</evidence>
<evidence type="ECO:0000256" key="2">
    <source>
        <dbReference type="ARBA" id="ARBA00022777"/>
    </source>
</evidence>
<keyword evidence="3" id="KW-0902">Two-component regulatory system</keyword>
<dbReference type="InterPro" id="IPR005467">
    <property type="entry name" value="His_kinase_dom"/>
</dbReference>
<dbReference type="SUPFAM" id="SSF55874">
    <property type="entry name" value="ATPase domain of HSP90 chaperone/DNA topoisomerase II/histidine kinase"/>
    <property type="match status" value="1"/>
</dbReference>
<gene>
    <name evidence="8" type="ORF">GB864_11375</name>
</gene>
<dbReference type="GO" id="GO:0046983">
    <property type="term" value="F:protein dimerization activity"/>
    <property type="evidence" value="ECO:0007669"/>
    <property type="project" value="InterPro"/>
</dbReference>
<dbReference type="InterPro" id="IPR003594">
    <property type="entry name" value="HATPase_dom"/>
</dbReference>